<evidence type="ECO:0000313" key="2">
    <source>
        <dbReference type="EMBL" id="KAH7262857.1"/>
    </source>
</evidence>
<evidence type="ECO:0000256" key="1">
    <source>
        <dbReference type="SAM" id="MobiDB-lite"/>
    </source>
</evidence>
<proteinExistence type="predicted"/>
<comment type="caution">
    <text evidence="2">The sequence shown here is derived from an EMBL/GenBank/DDBJ whole genome shotgun (WGS) entry which is preliminary data.</text>
</comment>
<organism evidence="2 3">
    <name type="scientific">Fusarium tricinctum</name>
    <dbReference type="NCBI Taxonomy" id="61284"/>
    <lineage>
        <taxon>Eukaryota</taxon>
        <taxon>Fungi</taxon>
        <taxon>Dikarya</taxon>
        <taxon>Ascomycota</taxon>
        <taxon>Pezizomycotina</taxon>
        <taxon>Sordariomycetes</taxon>
        <taxon>Hypocreomycetidae</taxon>
        <taxon>Hypocreales</taxon>
        <taxon>Nectriaceae</taxon>
        <taxon>Fusarium</taxon>
        <taxon>Fusarium tricinctum species complex</taxon>
    </lineage>
</organism>
<dbReference type="Proteomes" id="UP000813427">
    <property type="component" value="Unassembled WGS sequence"/>
</dbReference>
<sequence>MGRMASIGMQWLVTGGRLSTKSLIFLVCTVEQTESSLRTPIAPAASRVTPVFRTQWHDNPQTTRQNVGETSPSHEQIPRPISPQPPANLGVESQTFREPTTSSV</sequence>
<evidence type="ECO:0000313" key="3">
    <source>
        <dbReference type="Proteomes" id="UP000813427"/>
    </source>
</evidence>
<feature type="compositionally biased region" description="Polar residues" evidence="1">
    <location>
        <begin position="57"/>
        <end position="74"/>
    </location>
</feature>
<feature type="compositionally biased region" description="Polar residues" evidence="1">
    <location>
        <begin position="91"/>
        <end position="104"/>
    </location>
</feature>
<dbReference type="EMBL" id="JAGPXF010000001">
    <property type="protein sequence ID" value="KAH7262857.1"/>
    <property type="molecule type" value="Genomic_DNA"/>
</dbReference>
<gene>
    <name evidence="2" type="ORF">BKA59DRAFT_449075</name>
</gene>
<protein>
    <submittedName>
        <fullName evidence="2">Uncharacterized protein</fullName>
    </submittedName>
</protein>
<accession>A0A8K0WHG9</accession>
<reference evidence="2" key="1">
    <citation type="journal article" date="2021" name="Nat. Commun.">
        <title>Genetic determinants of endophytism in the Arabidopsis root mycobiome.</title>
        <authorList>
            <person name="Mesny F."/>
            <person name="Miyauchi S."/>
            <person name="Thiergart T."/>
            <person name="Pickel B."/>
            <person name="Atanasova L."/>
            <person name="Karlsson M."/>
            <person name="Huettel B."/>
            <person name="Barry K.W."/>
            <person name="Haridas S."/>
            <person name="Chen C."/>
            <person name="Bauer D."/>
            <person name="Andreopoulos W."/>
            <person name="Pangilinan J."/>
            <person name="LaButti K."/>
            <person name="Riley R."/>
            <person name="Lipzen A."/>
            <person name="Clum A."/>
            <person name="Drula E."/>
            <person name="Henrissat B."/>
            <person name="Kohler A."/>
            <person name="Grigoriev I.V."/>
            <person name="Martin F.M."/>
            <person name="Hacquard S."/>
        </authorList>
    </citation>
    <scope>NUCLEOTIDE SEQUENCE</scope>
    <source>
        <strain evidence="2">MPI-SDFR-AT-0068</strain>
    </source>
</reference>
<name>A0A8K0WHG9_9HYPO</name>
<feature type="region of interest" description="Disordered" evidence="1">
    <location>
        <begin position="54"/>
        <end position="104"/>
    </location>
</feature>
<keyword evidence="3" id="KW-1185">Reference proteome</keyword>
<dbReference type="AlphaFoldDB" id="A0A8K0WHG9"/>